<reference evidence="6 7" key="1">
    <citation type="submission" date="2019-07" db="EMBL/GenBank/DDBJ databases">
        <title>Whole genome shotgun sequence of Enterococcus thailandicus NBRC 101867.</title>
        <authorList>
            <person name="Hosoyama A."/>
            <person name="Uohara A."/>
            <person name="Ohji S."/>
            <person name="Ichikawa N."/>
        </authorList>
    </citation>
    <scope>NUCLEOTIDE SEQUENCE [LARGE SCALE GENOMIC DNA]</scope>
    <source>
        <strain evidence="6 7">NBRC 101867</strain>
    </source>
</reference>
<keyword evidence="1" id="KW-0805">Transcription regulation</keyword>
<dbReference type="Pfam" id="PF01047">
    <property type="entry name" value="MarR"/>
    <property type="match status" value="1"/>
</dbReference>
<dbReference type="SUPFAM" id="SSF46785">
    <property type="entry name" value="Winged helix' DNA-binding domain"/>
    <property type="match status" value="1"/>
</dbReference>
<proteinExistence type="predicted"/>
<dbReference type="Proteomes" id="UP000321361">
    <property type="component" value="Unassembled WGS sequence"/>
</dbReference>
<evidence type="ECO:0000256" key="4">
    <source>
        <dbReference type="SAM" id="MobiDB-lite"/>
    </source>
</evidence>
<dbReference type="InterPro" id="IPR036388">
    <property type="entry name" value="WH-like_DNA-bd_sf"/>
</dbReference>
<dbReference type="RefSeq" id="WP_071868353.1">
    <property type="nucleotide sequence ID" value="NZ_BJUG01000002.1"/>
</dbReference>
<dbReference type="SMART" id="SM00347">
    <property type="entry name" value="HTH_MARR"/>
    <property type="match status" value="1"/>
</dbReference>
<feature type="domain" description="HTH marR-type" evidence="5">
    <location>
        <begin position="1"/>
        <end position="135"/>
    </location>
</feature>
<gene>
    <name evidence="6" type="primary">rmaB</name>
    <name evidence="6" type="ORF">ETH01_05650</name>
</gene>
<dbReference type="PANTHER" id="PTHR42756:SF1">
    <property type="entry name" value="TRANSCRIPTIONAL REPRESSOR OF EMRAB OPERON"/>
    <property type="match status" value="1"/>
</dbReference>
<dbReference type="PRINTS" id="PR00598">
    <property type="entry name" value="HTHMARR"/>
</dbReference>
<dbReference type="InterPro" id="IPR000835">
    <property type="entry name" value="HTH_MarR-typ"/>
</dbReference>
<dbReference type="PROSITE" id="PS50995">
    <property type="entry name" value="HTH_MARR_2"/>
    <property type="match status" value="1"/>
</dbReference>
<sequence>MSELSERLMKQLRFISEASNAFMSQKKQKFTGQQRVLAILRLEDGLVQSYLAEVLDLRPSSLAELMKKMEKSGDVTREEDENDKRTKRVYLTEQGRTKAEKNASFKQENQSEIFFAGLTEEEQTTFSDLLEKISSGWSSEFHRQSEKFIDPLDRFQAMQEMREALFEEYGGDWQNLPPEDLRKMRREMKRMMRKSPFGERGGRPDFSQDFPNRFGRDFRREFWRGSPNERQHPFNKDDSQRNNDDEWEDF</sequence>
<comment type="caution">
    <text evidence="6">The sequence shown here is derived from an EMBL/GenBank/DDBJ whole genome shotgun (WGS) entry which is preliminary data.</text>
</comment>
<evidence type="ECO:0000256" key="2">
    <source>
        <dbReference type="ARBA" id="ARBA00023125"/>
    </source>
</evidence>
<evidence type="ECO:0000313" key="6">
    <source>
        <dbReference type="EMBL" id="GEK36278.1"/>
    </source>
</evidence>
<dbReference type="EMBL" id="BJUG01000002">
    <property type="protein sequence ID" value="GEK36278.1"/>
    <property type="molecule type" value="Genomic_DNA"/>
</dbReference>
<evidence type="ECO:0000256" key="1">
    <source>
        <dbReference type="ARBA" id="ARBA00023015"/>
    </source>
</evidence>
<dbReference type="GO" id="GO:0003700">
    <property type="term" value="F:DNA-binding transcription factor activity"/>
    <property type="evidence" value="ECO:0007669"/>
    <property type="project" value="InterPro"/>
</dbReference>
<feature type="compositionally biased region" description="Basic and acidic residues" evidence="4">
    <location>
        <begin position="214"/>
        <end position="244"/>
    </location>
</feature>
<dbReference type="Gene3D" id="1.10.10.10">
    <property type="entry name" value="Winged helix-like DNA-binding domain superfamily/Winged helix DNA-binding domain"/>
    <property type="match status" value="1"/>
</dbReference>
<evidence type="ECO:0000259" key="5">
    <source>
        <dbReference type="PROSITE" id="PS50995"/>
    </source>
</evidence>
<keyword evidence="3" id="KW-0804">Transcription</keyword>
<name>A0A510WAP8_ENTTH</name>
<evidence type="ECO:0000256" key="3">
    <source>
        <dbReference type="ARBA" id="ARBA00023163"/>
    </source>
</evidence>
<keyword evidence="2" id="KW-0238">DNA-binding</keyword>
<protein>
    <submittedName>
        <fullName evidence="6">Transcriptional regulator</fullName>
    </submittedName>
</protein>
<feature type="region of interest" description="Disordered" evidence="4">
    <location>
        <begin position="193"/>
        <end position="250"/>
    </location>
</feature>
<dbReference type="InterPro" id="IPR036390">
    <property type="entry name" value="WH_DNA-bd_sf"/>
</dbReference>
<dbReference type="AlphaFoldDB" id="A0A510WAP8"/>
<organism evidence="6 7">
    <name type="scientific">Enterococcus thailandicus</name>
    <dbReference type="NCBI Taxonomy" id="417368"/>
    <lineage>
        <taxon>Bacteria</taxon>
        <taxon>Bacillati</taxon>
        <taxon>Bacillota</taxon>
        <taxon>Bacilli</taxon>
        <taxon>Lactobacillales</taxon>
        <taxon>Enterococcaceae</taxon>
        <taxon>Enterococcus</taxon>
    </lineage>
</organism>
<dbReference type="PANTHER" id="PTHR42756">
    <property type="entry name" value="TRANSCRIPTIONAL REGULATOR, MARR"/>
    <property type="match status" value="1"/>
</dbReference>
<dbReference type="OrthoDB" id="3254893at2"/>
<dbReference type="GO" id="GO:0003677">
    <property type="term" value="F:DNA binding"/>
    <property type="evidence" value="ECO:0007669"/>
    <property type="project" value="UniProtKB-KW"/>
</dbReference>
<evidence type="ECO:0000313" key="7">
    <source>
        <dbReference type="Proteomes" id="UP000321361"/>
    </source>
</evidence>
<accession>A0A510WAP8</accession>